<evidence type="ECO:0000313" key="4">
    <source>
        <dbReference type="Proteomes" id="UP000440066"/>
    </source>
</evidence>
<dbReference type="AlphaFoldDB" id="A0A6I2GN53"/>
<gene>
    <name evidence="2" type="ORF">GF867_08780</name>
    <name evidence="1" type="ORF">GIY09_08520</name>
</gene>
<protein>
    <submittedName>
        <fullName evidence="1">DUF2922 family protein</fullName>
    </submittedName>
</protein>
<evidence type="ECO:0000313" key="1">
    <source>
        <dbReference type="EMBL" id="MRI85908.1"/>
    </source>
</evidence>
<accession>A0A6I2GN53</accession>
<dbReference type="EMBL" id="WJQT01000012">
    <property type="protein sequence ID" value="MRJ47659.1"/>
    <property type="molecule type" value="Genomic_DNA"/>
</dbReference>
<reference evidence="1 3" key="2">
    <citation type="submission" date="2019-11" db="EMBL/GenBank/DDBJ databases">
        <title>Characterisation of Fundicoccus ignavus gen. nov. sp. nov., a novel genus of the family Aerococcaceae isolated from bulk tank milk.</title>
        <authorList>
            <person name="Siebert A."/>
            <person name="Huptas C."/>
            <person name="Wenning M."/>
            <person name="Scherer S."/>
            <person name="Doll E.V."/>
        </authorList>
    </citation>
    <scope>NUCLEOTIDE SEQUENCE [LARGE SCALE GENOMIC DNA]</scope>
    <source>
        <strain evidence="1 3">WS4759</strain>
    </source>
</reference>
<evidence type="ECO:0000313" key="2">
    <source>
        <dbReference type="EMBL" id="MRJ47659.1"/>
    </source>
</evidence>
<reference evidence="2 4" key="1">
    <citation type="submission" date="2019-11" db="EMBL/GenBank/DDBJ databases">
        <title>Characterisation of Fundicoccus ignavus gen. nov. sp. nov., a novel genus of the family Aerococcaceae from bulk tank milk.</title>
        <authorList>
            <person name="Siebert A."/>
            <person name="Huptas C."/>
            <person name="Wenning M."/>
            <person name="Scherer S."/>
            <person name="Doll E.V."/>
        </authorList>
    </citation>
    <scope>NUCLEOTIDE SEQUENCE [LARGE SCALE GENOMIC DNA]</scope>
    <source>
        <strain evidence="2 4">DSM 109652</strain>
    </source>
</reference>
<dbReference type="Proteomes" id="UP000440066">
    <property type="component" value="Unassembled WGS sequence"/>
</dbReference>
<proteinExistence type="predicted"/>
<sequence>MMKILQMIFKTADGKNNTLKLNHPREDLDRETVERAMDQIAAINAFEKDGNPLYVDKHAARYVETITTNLFDLDQE</sequence>
<name>A0A6I2GN53_9LACT</name>
<dbReference type="Pfam" id="PF11148">
    <property type="entry name" value="DUF2922"/>
    <property type="match status" value="1"/>
</dbReference>
<dbReference type="InterPro" id="IPR021321">
    <property type="entry name" value="DUF2922"/>
</dbReference>
<keyword evidence="3" id="KW-1185">Reference proteome</keyword>
<comment type="caution">
    <text evidence="1">The sequence shown here is derived from an EMBL/GenBank/DDBJ whole genome shotgun (WGS) entry which is preliminary data.</text>
</comment>
<evidence type="ECO:0000313" key="3">
    <source>
        <dbReference type="Proteomes" id="UP000430975"/>
    </source>
</evidence>
<dbReference type="EMBL" id="WJQS01000007">
    <property type="protein sequence ID" value="MRI85908.1"/>
    <property type="molecule type" value="Genomic_DNA"/>
</dbReference>
<dbReference type="RefSeq" id="WP_153832729.1">
    <property type="nucleotide sequence ID" value="NZ_WJQS01000007.1"/>
</dbReference>
<dbReference type="Proteomes" id="UP000430975">
    <property type="component" value="Unassembled WGS sequence"/>
</dbReference>
<organism evidence="1 3">
    <name type="scientific">Fundicoccus ignavus</name>
    <dbReference type="NCBI Taxonomy" id="2664442"/>
    <lineage>
        <taxon>Bacteria</taxon>
        <taxon>Bacillati</taxon>
        <taxon>Bacillota</taxon>
        <taxon>Bacilli</taxon>
        <taxon>Lactobacillales</taxon>
        <taxon>Aerococcaceae</taxon>
        <taxon>Fundicoccus</taxon>
    </lineage>
</organism>